<gene>
    <name evidence="1" type="ORF">AVDCRST_MAG50-1439</name>
</gene>
<dbReference type="InterPro" id="IPR018691">
    <property type="entry name" value="DUF2188"/>
</dbReference>
<accession>A0A6J4HY76</accession>
<proteinExistence type="predicted"/>
<name>A0A6J4HY76_9ACTN</name>
<organism evidence="1">
    <name type="scientific">uncultured Acidimicrobiales bacterium</name>
    <dbReference type="NCBI Taxonomy" id="310071"/>
    <lineage>
        <taxon>Bacteria</taxon>
        <taxon>Bacillati</taxon>
        <taxon>Actinomycetota</taxon>
        <taxon>Acidimicrobiia</taxon>
        <taxon>Acidimicrobiales</taxon>
        <taxon>environmental samples</taxon>
    </lineage>
</organism>
<evidence type="ECO:0000313" key="1">
    <source>
        <dbReference type="EMBL" id="CAA9236794.1"/>
    </source>
</evidence>
<evidence type="ECO:0008006" key="2">
    <source>
        <dbReference type="Google" id="ProtNLM"/>
    </source>
</evidence>
<dbReference type="AlphaFoldDB" id="A0A6J4HY76"/>
<sequence>MGIDHHVVAQGGRWVVRIAGRTVASVHQTRSAAIEAARRLAKVSGGALIVDC</sequence>
<protein>
    <recommendedName>
        <fullName evidence="2">DUF2188 domain-containing protein</fullName>
    </recommendedName>
</protein>
<reference evidence="1" key="1">
    <citation type="submission" date="2020-02" db="EMBL/GenBank/DDBJ databases">
        <authorList>
            <person name="Meier V. D."/>
        </authorList>
    </citation>
    <scope>NUCLEOTIDE SEQUENCE</scope>
    <source>
        <strain evidence="1">AVDCRST_MAG50</strain>
    </source>
</reference>
<dbReference type="Pfam" id="PF09954">
    <property type="entry name" value="DUF2188"/>
    <property type="match status" value="1"/>
</dbReference>
<dbReference type="EMBL" id="CADCTF010000084">
    <property type="protein sequence ID" value="CAA9236794.1"/>
    <property type="molecule type" value="Genomic_DNA"/>
</dbReference>